<sequence>MNDNKTRAVDAPVKAVEAASTATKETAKAETKAAKAAVDASAKVAKSTVKTTKTATKKAVKTPKKTVRKATKAKAAKSNTPPRKGTKIMTNAQTKKVQDTIQTMTSAGNEAFREGFEKSLKSVNEINAFSKDNMDAVMASATAAGKGIETLNANAVAFAKKSMEDTVSATKAMTTAKSVQDMIEVQADFMKSSMDAYLAEINKATDLYAGAVKSSLKPLNDRVAATVEMVQSQR</sequence>
<comment type="caution">
    <text evidence="3">The sequence shown here is derived from an EMBL/GenBank/DDBJ whole genome shotgun (WGS) entry which is preliminary data.</text>
</comment>
<dbReference type="Proteomes" id="UP001310692">
    <property type="component" value="Unassembled WGS sequence"/>
</dbReference>
<dbReference type="RefSeq" id="WP_330196391.1">
    <property type="nucleotide sequence ID" value="NZ_JAZDRO010000003.1"/>
</dbReference>
<evidence type="ECO:0000313" key="3">
    <source>
        <dbReference type="EMBL" id="MEE2566840.1"/>
    </source>
</evidence>
<dbReference type="InterPro" id="IPR018968">
    <property type="entry name" value="Phasin"/>
</dbReference>
<evidence type="ECO:0000256" key="1">
    <source>
        <dbReference type="SAM" id="MobiDB-lite"/>
    </source>
</evidence>
<dbReference type="EMBL" id="JAZDRO010000003">
    <property type="protein sequence ID" value="MEE2566840.1"/>
    <property type="molecule type" value="Genomic_DNA"/>
</dbReference>
<name>A0ABU7LZ87_9PROT</name>
<feature type="region of interest" description="Disordered" evidence="1">
    <location>
        <begin position="55"/>
        <end position="85"/>
    </location>
</feature>
<keyword evidence="4" id="KW-1185">Reference proteome</keyword>
<dbReference type="InterPro" id="IPR010127">
    <property type="entry name" value="Phasin_subfam-1"/>
</dbReference>
<gene>
    <name evidence="3" type="primary">phaP</name>
    <name evidence="3" type="ORF">V0U35_09120</name>
</gene>
<accession>A0ABU7LZ87</accession>
<feature type="compositionally biased region" description="Basic residues" evidence="1">
    <location>
        <begin position="55"/>
        <end position="75"/>
    </location>
</feature>
<feature type="domain" description="Phasin" evidence="2">
    <location>
        <begin position="125"/>
        <end position="223"/>
    </location>
</feature>
<dbReference type="NCBIfam" id="TIGR01841">
    <property type="entry name" value="phasin"/>
    <property type="match status" value="1"/>
</dbReference>
<reference evidence="3 4" key="1">
    <citation type="submission" date="2024-01" db="EMBL/GenBank/DDBJ databases">
        <title>Hyphobacterium bacterium isolated from marine sediment.</title>
        <authorList>
            <person name="Zhao S."/>
        </authorList>
    </citation>
    <scope>NUCLEOTIDE SEQUENCE [LARGE SCALE GENOMIC DNA]</scope>
    <source>
        <strain evidence="3 4">Y60-23</strain>
    </source>
</reference>
<evidence type="ECO:0000313" key="4">
    <source>
        <dbReference type="Proteomes" id="UP001310692"/>
    </source>
</evidence>
<organism evidence="3 4">
    <name type="scientific">Hyphobacterium marinum</name>
    <dbReference type="NCBI Taxonomy" id="3116574"/>
    <lineage>
        <taxon>Bacteria</taxon>
        <taxon>Pseudomonadati</taxon>
        <taxon>Pseudomonadota</taxon>
        <taxon>Alphaproteobacteria</taxon>
        <taxon>Maricaulales</taxon>
        <taxon>Maricaulaceae</taxon>
        <taxon>Hyphobacterium</taxon>
    </lineage>
</organism>
<protein>
    <submittedName>
        <fullName evidence="3">TIGR01841 family phasin</fullName>
    </submittedName>
</protein>
<evidence type="ECO:0000259" key="2">
    <source>
        <dbReference type="Pfam" id="PF09361"/>
    </source>
</evidence>
<proteinExistence type="predicted"/>
<dbReference type="Pfam" id="PF09361">
    <property type="entry name" value="Phasin_2"/>
    <property type="match status" value="1"/>
</dbReference>